<comment type="caution">
    <text evidence="2">The sequence shown here is derived from an EMBL/GenBank/DDBJ whole genome shotgun (WGS) entry which is preliminary data.</text>
</comment>
<organism evidence="2 3">
    <name type="scientific">Pedococcus badiiscoriae</name>
    <dbReference type="NCBI Taxonomy" id="642776"/>
    <lineage>
        <taxon>Bacteria</taxon>
        <taxon>Bacillati</taxon>
        <taxon>Actinomycetota</taxon>
        <taxon>Actinomycetes</taxon>
        <taxon>Micrococcales</taxon>
        <taxon>Intrasporangiaceae</taxon>
        <taxon>Pedococcus</taxon>
    </lineage>
</organism>
<evidence type="ECO:0000313" key="3">
    <source>
        <dbReference type="Proteomes" id="UP000573599"/>
    </source>
</evidence>
<feature type="transmembrane region" description="Helical" evidence="1">
    <location>
        <begin position="21"/>
        <end position="40"/>
    </location>
</feature>
<protein>
    <recommendedName>
        <fullName evidence="4">Pilus assembly protein TadE</fullName>
    </recommendedName>
</protein>
<name>A0A852WR90_9MICO</name>
<dbReference type="AlphaFoldDB" id="A0A852WR90"/>
<keyword evidence="1" id="KW-0472">Membrane</keyword>
<evidence type="ECO:0000313" key="2">
    <source>
        <dbReference type="EMBL" id="NYG07816.1"/>
    </source>
</evidence>
<keyword evidence="3" id="KW-1185">Reference proteome</keyword>
<dbReference type="Proteomes" id="UP000573599">
    <property type="component" value="Unassembled WGS sequence"/>
</dbReference>
<evidence type="ECO:0008006" key="4">
    <source>
        <dbReference type="Google" id="ProtNLM"/>
    </source>
</evidence>
<accession>A0A852WR90</accession>
<proteinExistence type="predicted"/>
<keyword evidence="1" id="KW-1133">Transmembrane helix</keyword>
<dbReference type="EMBL" id="JACCAB010000001">
    <property type="protein sequence ID" value="NYG07816.1"/>
    <property type="molecule type" value="Genomic_DNA"/>
</dbReference>
<sequence length="153" mass="16109">MLALRRRVDGRRASREGGSAVVEFVFLAVLLMVPLFYLVMTLARIQAGAYAASAAAREAGRAYVTASATASAHDRAMSAARIAFEDQGFGADEAQLTMTCDGAPCLRADGRIVMATTVMVPLPLIPAFARGVVPLEVPVTASHLAVVDRFGGR</sequence>
<reference evidence="2 3" key="1">
    <citation type="submission" date="2020-07" db="EMBL/GenBank/DDBJ databases">
        <title>Sequencing the genomes of 1000 actinobacteria strains.</title>
        <authorList>
            <person name="Klenk H.-P."/>
        </authorList>
    </citation>
    <scope>NUCLEOTIDE SEQUENCE [LARGE SCALE GENOMIC DNA]</scope>
    <source>
        <strain evidence="2 3">DSM 23987</strain>
    </source>
</reference>
<evidence type="ECO:0000256" key="1">
    <source>
        <dbReference type="SAM" id="Phobius"/>
    </source>
</evidence>
<keyword evidence="1" id="KW-0812">Transmembrane</keyword>
<dbReference type="RefSeq" id="WP_179422102.1">
    <property type="nucleotide sequence ID" value="NZ_JACCAB010000001.1"/>
</dbReference>
<gene>
    <name evidence="2" type="ORF">BJ986_002303</name>
</gene>